<proteinExistence type="predicted"/>
<accession>A0A9W9T3D8</accession>
<evidence type="ECO:0000313" key="1">
    <source>
        <dbReference type="EMBL" id="KAJ5208022.1"/>
    </source>
</evidence>
<comment type="caution">
    <text evidence="1">The sequence shown here is derived from an EMBL/GenBank/DDBJ whole genome shotgun (WGS) entry which is preliminary data.</text>
</comment>
<organism evidence="1 2">
    <name type="scientific">Penicillium cf. viridicatum</name>
    <dbReference type="NCBI Taxonomy" id="2972119"/>
    <lineage>
        <taxon>Eukaryota</taxon>
        <taxon>Fungi</taxon>
        <taxon>Dikarya</taxon>
        <taxon>Ascomycota</taxon>
        <taxon>Pezizomycotina</taxon>
        <taxon>Eurotiomycetes</taxon>
        <taxon>Eurotiomycetidae</taxon>
        <taxon>Eurotiales</taxon>
        <taxon>Aspergillaceae</taxon>
        <taxon>Penicillium</taxon>
    </lineage>
</organism>
<name>A0A9W9T3D8_9EURO</name>
<dbReference type="Proteomes" id="UP001150942">
    <property type="component" value="Unassembled WGS sequence"/>
</dbReference>
<sequence>MWSDWARSRIRERQKYFKFDSLWLHAHNGDYEDAMAAPAAPQIGVQNGTGEIPHFVFMNWCIIQLMHVAPTIFPHCNFDTSPPELDAYDFFHVFTILRWAHSVHSLQGISLRRVRRAASVRWHREAGTERLDIPSPISLILIEEAPTLPDSANTLEPRNALPVTSGGDNIGFPKERALSDCPGAREMLYHFASKLSEQLRQVRLSVESDQAEKDKEANIQFPGIDGLVEKYAQTIEQSYVGGNAANDQALVQLASHCAQMGNQALGRQAVE</sequence>
<dbReference type="AlphaFoldDB" id="A0A9W9T3D8"/>
<evidence type="ECO:0000313" key="2">
    <source>
        <dbReference type="Proteomes" id="UP001150942"/>
    </source>
</evidence>
<gene>
    <name evidence="1" type="ORF">N7449_002401</name>
</gene>
<reference evidence="1" key="2">
    <citation type="journal article" date="2023" name="IMA Fungus">
        <title>Comparative genomic study of the Penicillium genus elucidates a diverse pangenome and 15 lateral gene transfer events.</title>
        <authorList>
            <person name="Petersen C."/>
            <person name="Sorensen T."/>
            <person name="Nielsen M.R."/>
            <person name="Sondergaard T.E."/>
            <person name="Sorensen J.L."/>
            <person name="Fitzpatrick D.A."/>
            <person name="Frisvad J.C."/>
            <person name="Nielsen K.L."/>
        </authorList>
    </citation>
    <scope>NUCLEOTIDE SEQUENCE</scope>
    <source>
        <strain evidence="1">IBT 20477</strain>
    </source>
</reference>
<keyword evidence="2" id="KW-1185">Reference proteome</keyword>
<dbReference type="EMBL" id="JAPQKQ010000002">
    <property type="protein sequence ID" value="KAJ5208022.1"/>
    <property type="molecule type" value="Genomic_DNA"/>
</dbReference>
<reference evidence="1" key="1">
    <citation type="submission" date="2022-11" db="EMBL/GenBank/DDBJ databases">
        <authorList>
            <person name="Petersen C."/>
        </authorList>
    </citation>
    <scope>NUCLEOTIDE SEQUENCE</scope>
    <source>
        <strain evidence="1">IBT 20477</strain>
    </source>
</reference>
<dbReference type="OrthoDB" id="4356385at2759"/>
<protein>
    <submittedName>
        <fullName evidence="1">Uncharacterized protein</fullName>
    </submittedName>
</protein>